<keyword evidence="1" id="KW-1133">Transmembrane helix</keyword>
<keyword evidence="1" id="KW-0812">Transmembrane</keyword>
<evidence type="ECO:0000313" key="2">
    <source>
        <dbReference type="EMBL" id="KAH9306958.1"/>
    </source>
</evidence>
<reference evidence="2 3" key="1">
    <citation type="journal article" date="2021" name="Nat. Plants">
        <title>The Taxus genome provides insights into paclitaxel biosynthesis.</title>
        <authorList>
            <person name="Xiong X."/>
            <person name="Gou J."/>
            <person name="Liao Q."/>
            <person name="Li Y."/>
            <person name="Zhou Q."/>
            <person name="Bi G."/>
            <person name="Li C."/>
            <person name="Du R."/>
            <person name="Wang X."/>
            <person name="Sun T."/>
            <person name="Guo L."/>
            <person name="Liang H."/>
            <person name="Lu P."/>
            <person name="Wu Y."/>
            <person name="Zhang Z."/>
            <person name="Ro D.K."/>
            <person name="Shang Y."/>
            <person name="Huang S."/>
            <person name="Yan J."/>
        </authorList>
    </citation>
    <scope>NUCLEOTIDE SEQUENCE [LARGE SCALE GENOMIC DNA]</scope>
    <source>
        <strain evidence="2">Ta-2019</strain>
    </source>
</reference>
<dbReference type="SUPFAM" id="SSF64153">
    <property type="entry name" value="YjeF N-terminal domain-like"/>
    <property type="match status" value="1"/>
</dbReference>
<organism evidence="2 3">
    <name type="scientific">Taxus chinensis</name>
    <name type="common">Chinese yew</name>
    <name type="synonym">Taxus wallichiana var. chinensis</name>
    <dbReference type="NCBI Taxonomy" id="29808"/>
    <lineage>
        <taxon>Eukaryota</taxon>
        <taxon>Viridiplantae</taxon>
        <taxon>Streptophyta</taxon>
        <taxon>Embryophyta</taxon>
        <taxon>Tracheophyta</taxon>
        <taxon>Spermatophyta</taxon>
        <taxon>Pinopsida</taxon>
        <taxon>Pinidae</taxon>
        <taxon>Conifers II</taxon>
        <taxon>Cupressales</taxon>
        <taxon>Taxaceae</taxon>
        <taxon>Taxus</taxon>
    </lineage>
</organism>
<keyword evidence="3" id="KW-1185">Reference proteome</keyword>
<protein>
    <submittedName>
        <fullName evidence="2">Uncharacterized protein</fullName>
    </submittedName>
</protein>
<dbReference type="OMA" id="MEWEINI"/>
<comment type="caution">
    <text evidence="2">The sequence shown here is derived from an EMBL/GenBank/DDBJ whole genome shotgun (WGS) entry which is preliminary data.</text>
</comment>
<feature type="transmembrane region" description="Helical" evidence="1">
    <location>
        <begin position="185"/>
        <end position="209"/>
    </location>
</feature>
<dbReference type="InterPro" id="IPR036652">
    <property type="entry name" value="YjeF_N_dom_sf"/>
</dbReference>
<sequence length="217" mass="24688">MVPQNAMIAGYAHNGFIVLMEFVCYPKHTDKPLYHGLITQLDVLAVPFLPPEDFPIELATDFDIIVDAIFGLSFCGCKQVKSIAKPAWNGGLMQKRRMARQKKKYVSRIKARYGDYECEEGPSIVDANMALLRKRMYDLQLQESCYTPPQEWMEWEINIRSDYYWNVCRLTGTLHACLMSTRPSLALAALCFLCMGVGTSVTTLLLAAWTNLHNLSY</sequence>
<evidence type="ECO:0000313" key="3">
    <source>
        <dbReference type="Proteomes" id="UP000824469"/>
    </source>
</evidence>
<dbReference type="Gene3D" id="3.40.50.10260">
    <property type="entry name" value="YjeF N-terminal domain"/>
    <property type="match status" value="1"/>
</dbReference>
<keyword evidence="1" id="KW-0472">Membrane</keyword>
<dbReference type="PANTHER" id="PTHR33782:SF5">
    <property type="entry name" value="MEDIATOR OF RNA POLYMERASE II TRANSCRIPTION SUBUNIT"/>
    <property type="match status" value="1"/>
</dbReference>
<evidence type="ECO:0000256" key="1">
    <source>
        <dbReference type="SAM" id="Phobius"/>
    </source>
</evidence>
<dbReference type="Proteomes" id="UP000824469">
    <property type="component" value="Unassembled WGS sequence"/>
</dbReference>
<dbReference type="AlphaFoldDB" id="A0AA38FPA4"/>
<accession>A0AA38FPA4</accession>
<dbReference type="EMBL" id="JAHRHJ020000008">
    <property type="protein sequence ID" value="KAH9306958.1"/>
    <property type="molecule type" value="Genomic_DNA"/>
</dbReference>
<gene>
    <name evidence="2" type="ORF">KI387_011362</name>
</gene>
<name>A0AA38FPA4_TAXCH</name>
<proteinExistence type="predicted"/>
<dbReference type="PANTHER" id="PTHR33782">
    <property type="entry name" value="OS01G0121600 PROTEIN"/>
    <property type="match status" value="1"/>
</dbReference>